<dbReference type="PANTHER" id="PTHR18901">
    <property type="entry name" value="2-DEOXYGLUCOSE-6-PHOSPHATE PHOSPHATASE 2"/>
    <property type="match status" value="1"/>
</dbReference>
<gene>
    <name evidence="1" type="ORF">JOF50_000533</name>
</gene>
<dbReference type="InterPro" id="IPR006439">
    <property type="entry name" value="HAD-SF_hydro_IA"/>
</dbReference>
<dbReference type="SFLD" id="SFLDG01135">
    <property type="entry name" value="C1.5.6:_HAD__Beta-PGM__Phospha"/>
    <property type="match status" value="1"/>
</dbReference>
<proteinExistence type="predicted"/>
<dbReference type="Proteomes" id="UP001549139">
    <property type="component" value="Unassembled WGS sequence"/>
</dbReference>
<name>A0ABV2NW57_9CORY</name>
<keyword evidence="2" id="KW-1185">Reference proteome</keyword>
<dbReference type="EMBL" id="JBEPNZ010000001">
    <property type="protein sequence ID" value="MET3943734.1"/>
    <property type="molecule type" value="Genomic_DNA"/>
</dbReference>
<dbReference type="PRINTS" id="PR00413">
    <property type="entry name" value="HADHALOGNASE"/>
</dbReference>
<comment type="caution">
    <text evidence="1">The sequence shown here is derived from an EMBL/GenBank/DDBJ whole genome shotgun (WGS) entry which is preliminary data.</text>
</comment>
<dbReference type="Gene3D" id="3.40.50.1000">
    <property type="entry name" value="HAD superfamily/HAD-like"/>
    <property type="match status" value="1"/>
</dbReference>
<keyword evidence="1" id="KW-0378">Hydrolase</keyword>
<reference evidence="1 2" key="1">
    <citation type="submission" date="2024-06" db="EMBL/GenBank/DDBJ databases">
        <title>Sequencing the genomes of 1000 actinobacteria strains.</title>
        <authorList>
            <person name="Klenk H.-P."/>
        </authorList>
    </citation>
    <scope>NUCLEOTIDE SEQUENCE [LARGE SCALE GENOMIC DNA]</scope>
    <source>
        <strain evidence="1 2">DSM 44265</strain>
    </source>
</reference>
<dbReference type="InterPro" id="IPR023214">
    <property type="entry name" value="HAD_sf"/>
</dbReference>
<dbReference type="NCBIfam" id="TIGR01509">
    <property type="entry name" value="HAD-SF-IA-v3"/>
    <property type="match status" value="1"/>
</dbReference>
<protein>
    <submittedName>
        <fullName evidence="1">HAD superfamily hydrolase (TIGR01509 family)</fullName>
    </submittedName>
</protein>
<sequence>MSCRNLSRPAAVFWDMDGTLIDTEPLWGQATYELGELLGRPLTPEVREQTIGGSFPNTLRIVADWAGHTLAEGDVERYRTWMFGRVAELFSGGIALKPGTEGVLEALAQRGTPMFVCTNTERVLADPCIDAIGRQYFADTITGDEVDNPKPEPEMYLEAARRVGAAPGECLVVEDSWNGMSAAAAAGCVVLGLADVVPDGVSTLDPQALVGADAGDVDSWFSAAL</sequence>
<dbReference type="CDD" id="cd07505">
    <property type="entry name" value="HAD_BPGM-like"/>
    <property type="match status" value="1"/>
</dbReference>
<dbReference type="RefSeq" id="WP_281351318.1">
    <property type="nucleotide sequence ID" value="NZ_JAAXPF010000002.1"/>
</dbReference>
<dbReference type="PANTHER" id="PTHR18901:SF38">
    <property type="entry name" value="PSEUDOURIDINE-5'-PHOSPHATASE"/>
    <property type="match status" value="1"/>
</dbReference>
<dbReference type="GO" id="GO:0016787">
    <property type="term" value="F:hydrolase activity"/>
    <property type="evidence" value="ECO:0007669"/>
    <property type="project" value="UniProtKB-KW"/>
</dbReference>
<dbReference type="InterPro" id="IPR036412">
    <property type="entry name" value="HAD-like_sf"/>
</dbReference>
<dbReference type="SFLD" id="SFLDS00003">
    <property type="entry name" value="Haloacid_Dehalogenase"/>
    <property type="match status" value="1"/>
</dbReference>
<evidence type="ECO:0000313" key="2">
    <source>
        <dbReference type="Proteomes" id="UP001549139"/>
    </source>
</evidence>
<dbReference type="Gene3D" id="1.10.150.240">
    <property type="entry name" value="Putative phosphatase, domain 2"/>
    <property type="match status" value="1"/>
</dbReference>
<accession>A0ABV2NW57</accession>
<organism evidence="1 2">
    <name type="scientific">Corynebacterium mucifaciens</name>
    <dbReference type="NCBI Taxonomy" id="57171"/>
    <lineage>
        <taxon>Bacteria</taxon>
        <taxon>Bacillati</taxon>
        <taxon>Actinomycetota</taxon>
        <taxon>Actinomycetes</taxon>
        <taxon>Mycobacteriales</taxon>
        <taxon>Corynebacteriaceae</taxon>
        <taxon>Corynebacterium</taxon>
    </lineage>
</organism>
<evidence type="ECO:0000313" key="1">
    <source>
        <dbReference type="EMBL" id="MET3943734.1"/>
    </source>
</evidence>
<dbReference type="SFLD" id="SFLDG01129">
    <property type="entry name" value="C1.5:_HAD__Beta-PGM__Phosphata"/>
    <property type="match status" value="1"/>
</dbReference>
<dbReference type="InterPro" id="IPR023198">
    <property type="entry name" value="PGP-like_dom2"/>
</dbReference>
<dbReference type="Pfam" id="PF00702">
    <property type="entry name" value="Hydrolase"/>
    <property type="match status" value="1"/>
</dbReference>
<dbReference type="SUPFAM" id="SSF56784">
    <property type="entry name" value="HAD-like"/>
    <property type="match status" value="1"/>
</dbReference>